<dbReference type="GO" id="GO:0016020">
    <property type="term" value="C:membrane"/>
    <property type="evidence" value="ECO:0007669"/>
    <property type="project" value="UniProtKB-SubCell"/>
</dbReference>
<evidence type="ECO:0000256" key="5">
    <source>
        <dbReference type="SAM" id="Phobius"/>
    </source>
</evidence>
<proteinExistence type="predicted"/>
<dbReference type="Gene3D" id="1.20.1740.10">
    <property type="entry name" value="Amino acid/polyamine transporter I"/>
    <property type="match status" value="1"/>
</dbReference>
<dbReference type="Pfam" id="PF13520">
    <property type="entry name" value="AA_permease_2"/>
    <property type="match status" value="1"/>
</dbReference>
<reference evidence="6" key="3">
    <citation type="submission" date="2025-09" db="UniProtKB">
        <authorList>
            <consortium name="Ensembl"/>
        </authorList>
    </citation>
    <scope>IDENTIFICATION</scope>
</reference>
<organism evidence="6 7">
    <name type="scientific">Erpetoichthys calabaricus</name>
    <name type="common">Rope fish</name>
    <name type="synonym">Calamoichthys calabaricus</name>
    <dbReference type="NCBI Taxonomy" id="27687"/>
    <lineage>
        <taxon>Eukaryota</taxon>
        <taxon>Metazoa</taxon>
        <taxon>Chordata</taxon>
        <taxon>Craniata</taxon>
        <taxon>Vertebrata</taxon>
        <taxon>Euteleostomi</taxon>
        <taxon>Actinopterygii</taxon>
        <taxon>Polypteriformes</taxon>
        <taxon>Polypteridae</taxon>
        <taxon>Erpetoichthys</taxon>
    </lineage>
</organism>
<sequence>MKGISPNSNVRVSKDPNGDAVHFKKNIGYYEGFNFILGVVIGSGIFISPTGVIHYSHHNVAMALSVWVACGLLSMMAALCFAELGVTLPSSGGSYFYIKRALGSVPAFIHIWTISFLLSPASLAARAFTFTEYALQPFYSECSSPDKTWRLSSTNAQIFGYTLRERMTTGQLAILAKQIFHQREETLRICKSICSRDNLK</sequence>
<dbReference type="InterPro" id="IPR002293">
    <property type="entry name" value="AA/rel_permease1"/>
</dbReference>
<evidence type="ECO:0000256" key="2">
    <source>
        <dbReference type="ARBA" id="ARBA00022692"/>
    </source>
</evidence>
<feature type="transmembrane region" description="Helical" evidence="5">
    <location>
        <begin position="33"/>
        <end position="55"/>
    </location>
</feature>
<evidence type="ECO:0000313" key="6">
    <source>
        <dbReference type="Ensembl" id="ENSECRP00000006047.1"/>
    </source>
</evidence>
<reference evidence="6" key="2">
    <citation type="submission" date="2025-08" db="UniProtKB">
        <authorList>
            <consortium name="Ensembl"/>
        </authorList>
    </citation>
    <scope>IDENTIFICATION</scope>
</reference>
<keyword evidence="2 5" id="KW-0812">Transmembrane</keyword>
<dbReference type="AlphaFoldDB" id="A0A8C4RSD4"/>
<evidence type="ECO:0000256" key="1">
    <source>
        <dbReference type="ARBA" id="ARBA00004141"/>
    </source>
</evidence>
<feature type="transmembrane region" description="Helical" evidence="5">
    <location>
        <begin position="61"/>
        <end position="86"/>
    </location>
</feature>
<comment type="subcellular location">
    <subcellularLocation>
        <location evidence="1">Membrane</location>
        <topology evidence="1">Multi-pass membrane protein</topology>
    </subcellularLocation>
</comment>
<accession>A0A8C4RSD4</accession>
<evidence type="ECO:0000256" key="3">
    <source>
        <dbReference type="ARBA" id="ARBA00022989"/>
    </source>
</evidence>
<evidence type="ECO:0000313" key="7">
    <source>
        <dbReference type="Proteomes" id="UP000694620"/>
    </source>
</evidence>
<name>A0A8C4RSD4_ERPCA</name>
<keyword evidence="4 5" id="KW-0472">Membrane</keyword>
<reference evidence="6" key="1">
    <citation type="submission" date="2021-06" db="EMBL/GenBank/DDBJ databases">
        <authorList>
            <consortium name="Wellcome Sanger Institute Data Sharing"/>
        </authorList>
    </citation>
    <scope>NUCLEOTIDE SEQUENCE [LARGE SCALE GENOMIC DNA]</scope>
</reference>
<dbReference type="InterPro" id="IPR050598">
    <property type="entry name" value="AminoAcid_Transporter"/>
</dbReference>
<dbReference type="GeneTree" id="ENSGT00940000163578"/>
<dbReference type="PANTHER" id="PTHR11785:SF348">
    <property type="entry name" value="ASC-TYPE AMINO ACID TRANSPORTER 2"/>
    <property type="match status" value="1"/>
</dbReference>
<keyword evidence="3 5" id="KW-1133">Transmembrane helix</keyword>
<dbReference type="PANTHER" id="PTHR11785">
    <property type="entry name" value="AMINO ACID TRANSPORTER"/>
    <property type="match status" value="1"/>
</dbReference>
<dbReference type="Proteomes" id="UP000694620">
    <property type="component" value="Chromosome 6"/>
</dbReference>
<evidence type="ECO:0000256" key="4">
    <source>
        <dbReference type="ARBA" id="ARBA00023136"/>
    </source>
</evidence>
<feature type="transmembrane region" description="Helical" evidence="5">
    <location>
        <begin position="107"/>
        <end position="128"/>
    </location>
</feature>
<dbReference type="Ensembl" id="ENSECRT00000006146.1">
    <property type="protein sequence ID" value="ENSECRP00000006047.1"/>
    <property type="gene ID" value="ENSECRG00000004036.1"/>
</dbReference>
<protein>
    <submittedName>
        <fullName evidence="6">Uncharacterized protein</fullName>
    </submittedName>
</protein>
<keyword evidence="7" id="KW-1185">Reference proteome</keyword>
<dbReference type="GO" id="GO:0015179">
    <property type="term" value="F:L-amino acid transmembrane transporter activity"/>
    <property type="evidence" value="ECO:0007669"/>
    <property type="project" value="TreeGrafter"/>
</dbReference>